<dbReference type="SMART" id="SM00086">
    <property type="entry name" value="PAC"/>
    <property type="match status" value="1"/>
</dbReference>
<dbReference type="InterPro" id="IPR005467">
    <property type="entry name" value="His_kinase_dom"/>
</dbReference>
<dbReference type="NCBIfam" id="TIGR00229">
    <property type="entry name" value="sensory_box"/>
    <property type="match status" value="1"/>
</dbReference>
<dbReference type="Gene3D" id="3.30.450.20">
    <property type="entry name" value="PAS domain"/>
    <property type="match status" value="1"/>
</dbReference>
<evidence type="ECO:0000256" key="5">
    <source>
        <dbReference type="ARBA" id="ARBA00022741"/>
    </source>
</evidence>
<evidence type="ECO:0000313" key="15">
    <source>
        <dbReference type="EMBL" id="GFM34527.1"/>
    </source>
</evidence>
<dbReference type="PANTHER" id="PTHR41523">
    <property type="entry name" value="TWO-COMPONENT SYSTEM SENSOR PROTEIN"/>
    <property type="match status" value="1"/>
</dbReference>
<keyword evidence="7" id="KW-0067">ATP-binding</keyword>
<protein>
    <recommendedName>
        <fullName evidence="2">histidine kinase</fullName>
        <ecNumber evidence="2">2.7.13.3</ecNumber>
    </recommendedName>
</protein>
<evidence type="ECO:0000256" key="3">
    <source>
        <dbReference type="ARBA" id="ARBA00022553"/>
    </source>
</evidence>
<dbReference type="Pfam" id="PF08447">
    <property type="entry name" value="PAS_3"/>
    <property type="match status" value="1"/>
</dbReference>
<dbReference type="PROSITE" id="PS50112">
    <property type="entry name" value="PAS"/>
    <property type="match status" value="1"/>
</dbReference>
<feature type="domain" description="PAS" evidence="13">
    <location>
        <begin position="174"/>
        <end position="247"/>
    </location>
</feature>
<evidence type="ECO:0000256" key="6">
    <source>
        <dbReference type="ARBA" id="ARBA00022777"/>
    </source>
</evidence>
<keyword evidence="8" id="KW-0843">Virulence</keyword>
<dbReference type="InterPro" id="IPR035965">
    <property type="entry name" value="PAS-like_dom_sf"/>
</dbReference>
<dbReference type="Proteomes" id="UP000503840">
    <property type="component" value="Unassembled WGS sequence"/>
</dbReference>
<organism evidence="15 16">
    <name type="scientific">Desulfovibrio subterraneus</name>
    <dbReference type="NCBI Taxonomy" id="2718620"/>
    <lineage>
        <taxon>Bacteria</taxon>
        <taxon>Pseudomonadati</taxon>
        <taxon>Thermodesulfobacteriota</taxon>
        <taxon>Desulfovibrionia</taxon>
        <taxon>Desulfovibrionales</taxon>
        <taxon>Desulfovibrionaceae</taxon>
        <taxon>Desulfovibrio</taxon>
    </lineage>
</organism>
<dbReference type="CDD" id="cd00130">
    <property type="entry name" value="PAS"/>
    <property type="match status" value="1"/>
</dbReference>
<evidence type="ECO:0000256" key="8">
    <source>
        <dbReference type="ARBA" id="ARBA00023026"/>
    </source>
</evidence>
<dbReference type="InterPro" id="IPR000014">
    <property type="entry name" value="PAS"/>
</dbReference>
<reference evidence="15 16" key="1">
    <citation type="submission" date="2020-05" db="EMBL/GenBank/DDBJ databases">
        <title>Draft genome sequence of Desulfovibrio sp. strain HN2T.</title>
        <authorList>
            <person name="Ueno A."/>
            <person name="Tamazawa S."/>
            <person name="Tamamura S."/>
            <person name="Murakami T."/>
            <person name="Kiyama T."/>
            <person name="Inomata H."/>
            <person name="Amano Y."/>
            <person name="Miyakawa K."/>
            <person name="Tamaki H."/>
            <person name="Naganuma T."/>
            <person name="Kaneko K."/>
        </authorList>
    </citation>
    <scope>NUCLEOTIDE SEQUENCE [LARGE SCALE GENOMIC DNA]</scope>
    <source>
        <strain evidence="15 16">HN2</strain>
    </source>
</reference>
<dbReference type="InterPro" id="IPR001789">
    <property type="entry name" value="Sig_transdc_resp-reg_receiver"/>
</dbReference>
<dbReference type="PANTHER" id="PTHR41523:SF8">
    <property type="entry name" value="ETHYLENE RESPONSE SENSOR PROTEIN"/>
    <property type="match status" value="1"/>
</dbReference>
<dbReference type="RefSeq" id="WP_174406113.1">
    <property type="nucleotide sequence ID" value="NZ_BLVO01000013.1"/>
</dbReference>
<dbReference type="PROSITE" id="PS50113">
    <property type="entry name" value="PAC"/>
    <property type="match status" value="1"/>
</dbReference>
<keyword evidence="4" id="KW-0808">Transferase</keyword>
<dbReference type="EMBL" id="BLVO01000013">
    <property type="protein sequence ID" value="GFM34527.1"/>
    <property type="molecule type" value="Genomic_DNA"/>
</dbReference>
<dbReference type="EC" id="2.7.13.3" evidence="2"/>
<dbReference type="SUPFAM" id="SSF52172">
    <property type="entry name" value="CheY-like"/>
    <property type="match status" value="1"/>
</dbReference>
<dbReference type="InterPro" id="IPR011006">
    <property type="entry name" value="CheY-like_superfamily"/>
</dbReference>
<dbReference type="InterPro" id="IPR003594">
    <property type="entry name" value="HATPase_dom"/>
</dbReference>
<evidence type="ECO:0000256" key="9">
    <source>
        <dbReference type="PROSITE-ProRule" id="PRU00169"/>
    </source>
</evidence>
<dbReference type="Pfam" id="PF02518">
    <property type="entry name" value="HATPase_c"/>
    <property type="match status" value="1"/>
</dbReference>
<proteinExistence type="predicted"/>
<dbReference type="Pfam" id="PF00072">
    <property type="entry name" value="Response_reg"/>
    <property type="match status" value="1"/>
</dbReference>
<evidence type="ECO:0000256" key="10">
    <source>
        <dbReference type="SAM" id="Coils"/>
    </source>
</evidence>
<dbReference type="SMART" id="SM00091">
    <property type="entry name" value="PAS"/>
    <property type="match status" value="1"/>
</dbReference>
<dbReference type="SMART" id="SM00387">
    <property type="entry name" value="HATPase_c"/>
    <property type="match status" value="1"/>
</dbReference>
<keyword evidence="6 15" id="KW-0418">Kinase</keyword>
<dbReference type="PROSITE" id="PS50109">
    <property type="entry name" value="HIS_KIN"/>
    <property type="match status" value="1"/>
</dbReference>
<feature type="domain" description="Response regulatory" evidence="12">
    <location>
        <begin position="8"/>
        <end position="122"/>
    </location>
</feature>
<evidence type="ECO:0000259" key="12">
    <source>
        <dbReference type="PROSITE" id="PS50110"/>
    </source>
</evidence>
<evidence type="ECO:0000259" key="13">
    <source>
        <dbReference type="PROSITE" id="PS50112"/>
    </source>
</evidence>
<comment type="caution">
    <text evidence="15">The sequence shown here is derived from an EMBL/GenBank/DDBJ whole genome shotgun (WGS) entry which is preliminary data.</text>
</comment>
<feature type="coiled-coil region" evidence="10">
    <location>
        <begin position="136"/>
        <end position="177"/>
    </location>
</feature>
<feature type="domain" description="PAC" evidence="14">
    <location>
        <begin position="250"/>
        <end position="302"/>
    </location>
</feature>
<accession>A0A7J0BLE4</accession>
<dbReference type="InterPro" id="IPR013655">
    <property type="entry name" value="PAS_fold_3"/>
</dbReference>
<dbReference type="AlphaFoldDB" id="A0A7J0BLE4"/>
<evidence type="ECO:0000256" key="2">
    <source>
        <dbReference type="ARBA" id="ARBA00012438"/>
    </source>
</evidence>
<dbReference type="InterPro" id="IPR000700">
    <property type="entry name" value="PAS-assoc_C"/>
</dbReference>
<evidence type="ECO:0000256" key="1">
    <source>
        <dbReference type="ARBA" id="ARBA00000085"/>
    </source>
</evidence>
<dbReference type="InterPro" id="IPR036890">
    <property type="entry name" value="HATPase_C_sf"/>
</dbReference>
<dbReference type="PROSITE" id="PS50110">
    <property type="entry name" value="RESPONSE_REGULATORY"/>
    <property type="match status" value="1"/>
</dbReference>
<name>A0A7J0BLE4_9BACT</name>
<dbReference type="GO" id="GO:0005524">
    <property type="term" value="F:ATP binding"/>
    <property type="evidence" value="ECO:0007669"/>
    <property type="project" value="UniProtKB-KW"/>
</dbReference>
<dbReference type="SUPFAM" id="SSF55874">
    <property type="entry name" value="ATPase domain of HSP90 chaperone/DNA topoisomerase II/histidine kinase"/>
    <property type="match status" value="1"/>
</dbReference>
<dbReference type="InterPro" id="IPR011495">
    <property type="entry name" value="Sig_transdc_His_kin_sub2_dim/P"/>
</dbReference>
<keyword evidence="16" id="KW-1185">Reference proteome</keyword>
<gene>
    <name evidence="15" type="ORF">DSM101010T_28920</name>
</gene>
<evidence type="ECO:0000256" key="4">
    <source>
        <dbReference type="ARBA" id="ARBA00022679"/>
    </source>
</evidence>
<keyword evidence="5" id="KW-0547">Nucleotide-binding</keyword>
<evidence type="ECO:0000259" key="14">
    <source>
        <dbReference type="PROSITE" id="PS50113"/>
    </source>
</evidence>
<dbReference type="Pfam" id="PF07568">
    <property type="entry name" value="HisKA_2"/>
    <property type="match status" value="1"/>
</dbReference>
<dbReference type="SUPFAM" id="SSF55785">
    <property type="entry name" value="PYP-like sensor domain (PAS domain)"/>
    <property type="match status" value="1"/>
</dbReference>
<dbReference type="GO" id="GO:0000160">
    <property type="term" value="P:phosphorelay signal transduction system"/>
    <property type="evidence" value="ECO:0007669"/>
    <property type="project" value="InterPro"/>
</dbReference>
<evidence type="ECO:0000259" key="11">
    <source>
        <dbReference type="PROSITE" id="PS50109"/>
    </source>
</evidence>
<comment type="catalytic activity">
    <reaction evidence="1">
        <text>ATP + protein L-histidine = ADP + protein N-phospho-L-histidine.</text>
        <dbReference type="EC" id="2.7.13.3"/>
    </reaction>
</comment>
<feature type="domain" description="Histidine kinase" evidence="11">
    <location>
        <begin position="313"/>
        <end position="505"/>
    </location>
</feature>
<dbReference type="InterPro" id="IPR001610">
    <property type="entry name" value="PAC"/>
</dbReference>
<keyword evidence="3 9" id="KW-0597">Phosphoprotein</keyword>
<sequence length="511" mass="58327">MTATTAHTILILDDDPVIRSTMAAFLSDDGYAVMEAENGETGLEIFRSLRPAAILLDWRLPGMSGGEVLSRICEEAPTTPVIIVSGTDRMDDVVDALQRGAWDFLMKPLKHFQELGASIKRCLERARLLREEGLRRENLEQQVRKRTEALEEANTKLRRQIAERIEFEKALADSEERFRQLVENVREVFFVRDMNTGAFLYVSPTYAEVWGRSCASLYSDPNGLFTSVHAEDQERVSEAWNLLFKAHKPFDVEHRIVRPDNTLRWIRERAFPVEDDRGVPYRIVGIADDITNRKASDEKLRSSLKEKETLLKEVHHRVKNNLQLVSSLLNLQASYIRTPEDRELFLESQNRIHSMTLVHEELYRSDDLACVEFSDYLPKLTQKLISAFSMGKEIRLITDIQPIFFPVDTAIPCGLIINELFSNALKHAFKNRDEGIVCLSVKRDQDNIKIIVRDNGVGLPLDYEPDAARTLGMQLVHSLVDQLGAFLDIEVDKGTTFIITFHAPNRCTLVS</sequence>
<dbReference type="Gene3D" id="3.40.50.2300">
    <property type="match status" value="1"/>
</dbReference>
<evidence type="ECO:0000313" key="16">
    <source>
        <dbReference type="Proteomes" id="UP000503840"/>
    </source>
</evidence>
<dbReference type="Gene3D" id="3.30.565.10">
    <property type="entry name" value="Histidine kinase-like ATPase, C-terminal domain"/>
    <property type="match status" value="1"/>
</dbReference>
<feature type="modified residue" description="4-aspartylphosphate" evidence="9">
    <location>
        <position position="57"/>
    </location>
</feature>
<keyword evidence="10" id="KW-0175">Coiled coil</keyword>
<dbReference type="GO" id="GO:0004673">
    <property type="term" value="F:protein histidine kinase activity"/>
    <property type="evidence" value="ECO:0007669"/>
    <property type="project" value="UniProtKB-EC"/>
</dbReference>
<evidence type="ECO:0000256" key="7">
    <source>
        <dbReference type="ARBA" id="ARBA00022840"/>
    </source>
</evidence>
<dbReference type="SMART" id="SM00448">
    <property type="entry name" value="REC"/>
    <property type="match status" value="1"/>
</dbReference>